<feature type="transmembrane region" description="Helical" evidence="12">
    <location>
        <begin position="592"/>
        <end position="613"/>
    </location>
</feature>
<evidence type="ECO:0000313" key="18">
    <source>
        <dbReference type="Proteomes" id="UP001372834"/>
    </source>
</evidence>
<dbReference type="AlphaFoldDB" id="A0AAN8P4M4"/>
<gene>
    <name evidence="17" type="ORF">RUM43_012453</name>
</gene>
<feature type="transmembrane region" description="Helical" evidence="12">
    <location>
        <begin position="560"/>
        <end position="580"/>
    </location>
</feature>
<evidence type="ECO:0000256" key="6">
    <source>
        <dbReference type="ARBA" id="ARBA00022692"/>
    </source>
</evidence>
<comment type="caution">
    <text evidence="17">The sequence shown here is derived from an EMBL/GenBank/DDBJ whole genome shotgun (WGS) entry which is preliminary data.</text>
</comment>
<feature type="domain" description="Ribophorin II second" evidence="15">
    <location>
        <begin position="287"/>
        <end position="391"/>
    </location>
</feature>
<evidence type="ECO:0000256" key="3">
    <source>
        <dbReference type="ARBA" id="ARBA00004922"/>
    </source>
</evidence>
<accession>A0AAN8P4M4</accession>
<evidence type="ECO:0000259" key="14">
    <source>
        <dbReference type="Pfam" id="PF23860"/>
    </source>
</evidence>
<keyword evidence="6 12" id="KW-0812">Transmembrane</keyword>
<feature type="domain" description="Ribophorin II N-terminal" evidence="13">
    <location>
        <begin position="42"/>
        <end position="279"/>
    </location>
</feature>
<keyword evidence="8 12" id="KW-0256">Endoplasmic reticulum</keyword>
<dbReference type="InterPro" id="IPR008814">
    <property type="entry name" value="Swp1"/>
</dbReference>
<dbReference type="PANTHER" id="PTHR12640">
    <property type="entry name" value="RIBOPHORIN II"/>
    <property type="match status" value="1"/>
</dbReference>
<dbReference type="InterPro" id="IPR055373">
    <property type="entry name" value="Ribophorin_II_N"/>
</dbReference>
<dbReference type="InterPro" id="IPR055375">
    <property type="entry name" value="Ribophorin_II_2nd"/>
</dbReference>
<name>A0AAN8P4M4_POLSC</name>
<dbReference type="InterPro" id="IPR056790">
    <property type="entry name" value="Ribophorin_II_C"/>
</dbReference>
<dbReference type="Pfam" id="PF05817">
    <property type="entry name" value="Ribophorin_II"/>
    <property type="match status" value="1"/>
</dbReference>
<evidence type="ECO:0000256" key="11">
    <source>
        <dbReference type="ARBA" id="ARBA00046750"/>
    </source>
</evidence>
<keyword evidence="10 12" id="KW-0472">Membrane</keyword>
<keyword evidence="7" id="KW-0732">Signal</keyword>
<comment type="function">
    <text evidence="1 12">Subunit of the oligosaccharyl transferase (OST) complex that catalyzes the initial transfer of a defined glycan (Glc(3)Man(9)GlcNAc(2) in eukaryotes) from the lipid carrier dolichol-pyrophosphate to an asparagine residue within an Asn-X-Ser/Thr consensus motif in nascent polypeptide chains, the first step in protein N-glycosylation. N-glycosylation occurs cotranslationally and the complex associates with the Sec61 complex at the channel-forming translocon complex that mediates protein translocation across the endoplasmic reticulum (ER). All subunits are required for a maximal enzyme activity.</text>
</comment>
<evidence type="ECO:0000256" key="9">
    <source>
        <dbReference type="ARBA" id="ARBA00022989"/>
    </source>
</evidence>
<feature type="domain" description="Ribophorin II third" evidence="14">
    <location>
        <begin position="400"/>
        <end position="525"/>
    </location>
</feature>
<evidence type="ECO:0000256" key="1">
    <source>
        <dbReference type="ARBA" id="ARBA00002791"/>
    </source>
</evidence>
<evidence type="ECO:0000256" key="4">
    <source>
        <dbReference type="ARBA" id="ARBA00009038"/>
    </source>
</evidence>
<dbReference type="EMBL" id="JAWJWE010000040">
    <property type="protein sequence ID" value="KAK6619696.1"/>
    <property type="molecule type" value="Genomic_DNA"/>
</dbReference>
<comment type="similarity">
    <text evidence="4 12">Belongs to the SWP1 family.</text>
</comment>
<dbReference type="Pfam" id="PF23861">
    <property type="entry name" value="Ribophorin_II_2nd"/>
    <property type="match status" value="1"/>
</dbReference>
<keyword evidence="9 12" id="KW-1133">Transmembrane helix</keyword>
<dbReference type="Proteomes" id="UP001372834">
    <property type="component" value="Unassembled WGS sequence"/>
</dbReference>
<evidence type="ECO:0000259" key="13">
    <source>
        <dbReference type="Pfam" id="PF05817"/>
    </source>
</evidence>
<dbReference type="Pfam" id="PF23860">
    <property type="entry name" value="Ribophorin_II_3rd"/>
    <property type="match status" value="1"/>
</dbReference>
<feature type="domain" description="Ribophorin II C-terminal" evidence="16">
    <location>
        <begin position="550"/>
        <end position="647"/>
    </location>
</feature>
<evidence type="ECO:0000256" key="7">
    <source>
        <dbReference type="ARBA" id="ARBA00022729"/>
    </source>
</evidence>
<dbReference type="GO" id="GO:0006487">
    <property type="term" value="P:protein N-linked glycosylation"/>
    <property type="evidence" value="ECO:0007669"/>
    <property type="project" value="UniProtKB-UniRule"/>
</dbReference>
<evidence type="ECO:0000256" key="10">
    <source>
        <dbReference type="ARBA" id="ARBA00023136"/>
    </source>
</evidence>
<evidence type="ECO:0000259" key="16">
    <source>
        <dbReference type="Pfam" id="PF25147"/>
    </source>
</evidence>
<comment type="pathway">
    <text evidence="3 12">Protein modification; protein glycosylation.</text>
</comment>
<comment type="subunit">
    <text evidence="11">Component of the oligosaccharyltransferase (OST) complex. OST exists in two different complex forms which contain common core subunits RPN1, RPN2, OST48, OST4, DAD1 and TMEM258, either STT3A or STT3B as catalytic subunits, and form-specific accessory subunits. STT3A complex assembly occurs through the formation of 3 subcomplexes. Subcomplex 1 contains RPN1 and TMEM258, subcomplex 2 contains the STT3A-specific subunits STT3A, DC2/OSTC, and KCP2 as well as the core subunit OST4, and subcomplex 3 contains RPN2, DAD1, and OST48. The STT3A complex can form stable complexes with the Sec61 complex or with both the Sec61 and TRAP complexes. Interacts with DDI2. Interacts with TMEM35A/NACHO.</text>
</comment>
<evidence type="ECO:0000313" key="17">
    <source>
        <dbReference type="EMBL" id="KAK6619696.1"/>
    </source>
</evidence>
<organism evidence="17 18">
    <name type="scientific">Polyplax serrata</name>
    <name type="common">Common mouse louse</name>
    <dbReference type="NCBI Taxonomy" id="468196"/>
    <lineage>
        <taxon>Eukaryota</taxon>
        <taxon>Metazoa</taxon>
        <taxon>Ecdysozoa</taxon>
        <taxon>Arthropoda</taxon>
        <taxon>Hexapoda</taxon>
        <taxon>Insecta</taxon>
        <taxon>Pterygota</taxon>
        <taxon>Neoptera</taxon>
        <taxon>Paraneoptera</taxon>
        <taxon>Psocodea</taxon>
        <taxon>Troctomorpha</taxon>
        <taxon>Phthiraptera</taxon>
        <taxon>Anoplura</taxon>
        <taxon>Polyplacidae</taxon>
        <taxon>Polyplax</taxon>
    </lineage>
</organism>
<reference evidence="17 18" key="1">
    <citation type="submission" date="2023-10" db="EMBL/GenBank/DDBJ databases">
        <title>Genomes of two closely related lineages of the louse Polyplax serrata with different host specificities.</title>
        <authorList>
            <person name="Martinu J."/>
            <person name="Tarabai H."/>
            <person name="Stefka J."/>
            <person name="Hypsa V."/>
        </authorList>
    </citation>
    <scope>NUCLEOTIDE SEQUENCE [LARGE SCALE GENOMIC DNA]</scope>
    <source>
        <strain evidence="17">HR10_N</strain>
    </source>
</reference>
<dbReference type="PROSITE" id="PS51257">
    <property type="entry name" value="PROKAR_LIPOPROTEIN"/>
    <property type="match status" value="1"/>
</dbReference>
<evidence type="ECO:0000256" key="8">
    <source>
        <dbReference type="ARBA" id="ARBA00022824"/>
    </source>
</evidence>
<evidence type="ECO:0000259" key="15">
    <source>
        <dbReference type="Pfam" id="PF23861"/>
    </source>
</evidence>
<dbReference type="Pfam" id="PF25147">
    <property type="entry name" value="Ribophorin_II_C"/>
    <property type="match status" value="1"/>
</dbReference>
<protein>
    <recommendedName>
        <fullName evidence="5 12">Dolichyl-diphosphooligosaccharide--protein glycosyltransferase subunit 2</fullName>
    </recommendedName>
    <alternativeName>
        <fullName evidence="12">Ribophorin-2</fullName>
    </alternativeName>
</protein>
<dbReference type="PANTHER" id="PTHR12640:SF0">
    <property type="entry name" value="DOLICHYL-DIPHOSPHOOLIGOSACCHARIDE--PROTEIN GLYCOSYLTRANSFERASE SUBUNIT 2"/>
    <property type="match status" value="1"/>
</dbReference>
<sequence>MIFLKSSVTVLFNIFLFVPVLLLIIGSCLALTNSLSTNSYFTPANRNHAKAVLLQALEAKDVAAAHFGVLGLKLLGTQIPKTNELCKVFLDAANTPNPSTEVLFLVSTSYAALKTCPQALPVMNIVKQLNAVISDNSNIQELYYAVNGLVALNQKPQDVGKLIKIMQAILKKNDSLANLGYLFHIAASLGSDGAFAFDRIEDAVVQADEVDSKYLQYEGGLSITALLVRGAYKLATVLNKPVPLTNDQSVKFANYFLSRKSVQTPKGVWSLLEALNALTTNKYHLPVAVTLASSASVSKENPKITIKICDVLGNPIKPFTVIADSATRVSDNVVVLSKKKFDETSDNTMFTFNIMDVKPEKGMYKLQISASLKSPDPRVISNIGATMAVKVMCTAAIDFIDIGTADADQTTLPKMERVQYPNKLSKIIEVDAQQKILMRFNIKDKETNKLISAHQVFVRFYNTAKDKSFIFVAEPDSGLQYKFDLDIGAKSDDFDQLSGLYDVELIIGDAVLSNSFTWKLSSAKLTFAGEPKELETQNPYKPRPEIKHIFREPERRPAKFVSNLFSALVCAPILLLFVLWARLRINVSNFPFTLSALGFHLGLGAIFGLFGYFWLQLNMFQTVKYLLGIGLITFLCGNKLLCKLAQSKKSAVSK</sequence>
<evidence type="ECO:0000256" key="5">
    <source>
        <dbReference type="ARBA" id="ARBA00017612"/>
    </source>
</evidence>
<dbReference type="GO" id="GO:0008250">
    <property type="term" value="C:oligosaccharyltransferase complex"/>
    <property type="evidence" value="ECO:0007669"/>
    <property type="project" value="UniProtKB-UniRule"/>
</dbReference>
<dbReference type="InterPro" id="IPR055374">
    <property type="entry name" value="Ribophorin_II_3rd"/>
</dbReference>
<comment type="subcellular location">
    <subcellularLocation>
        <location evidence="2 12">Endoplasmic reticulum membrane</location>
        <topology evidence="2 12">Multi-pass membrane protein</topology>
    </subcellularLocation>
</comment>
<proteinExistence type="inferred from homology"/>
<evidence type="ECO:0000256" key="12">
    <source>
        <dbReference type="RuleBase" id="RU366029"/>
    </source>
</evidence>
<evidence type="ECO:0000256" key="2">
    <source>
        <dbReference type="ARBA" id="ARBA00004477"/>
    </source>
</evidence>